<evidence type="ECO:0000256" key="1">
    <source>
        <dbReference type="SAM" id="MobiDB-lite"/>
    </source>
</evidence>
<feature type="region of interest" description="Disordered" evidence="1">
    <location>
        <begin position="23"/>
        <end position="43"/>
    </location>
</feature>
<dbReference type="EMBL" id="LT554016">
    <property type="protein sequence ID" value="SAM02818.1"/>
    <property type="molecule type" value="Genomic_DNA"/>
</dbReference>
<accession>A0A168PQY2</accession>
<feature type="compositionally biased region" description="Basic residues" evidence="1">
    <location>
        <begin position="274"/>
        <end position="311"/>
    </location>
</feature>
<feature type="region of interest" description="Disordered" evidence="1">
    <location>
        <begin position="263"/>
        <end position="318"/>
    </location>
</feature>
<dbReference type="InParanoid" id="A0A168PQY2"/>
<gene>
    <name evidence="2" type="primary">ABSGL_08634.1 scaffold 10421</name>
</gene>
<organism evidence="2">
    <name type="scientific">Absidia glauca</name>
    <name type="common">Pin mould</name>
    <dbReference type="NCBI Taxonomy" id="4829"/>
    <lineage>
        <taxon>Eukaryota</taxon>
        <taxon>Fungi</taxon>
        <taxon>Fungi incertae sedis</taxon>
        <taxon>Mucoromycota</taxon>
        <taxon>Mucoromycotina</taxon>
        <taxon>Mucoromycetes</taxon>
        <taxon>Mucorales</taxon>
        <taxon>Cunninghamellaceae</taxon>
        <taxon>Absidia</taxon>
    </lineage>
</organism>
<keyword evidence="3" id="KW-1185">Reference proteome</keyword>
<evidence type="ECO:0000313" key="3">
    <source>
        <dbReference type="Proteomes" id="UP000078561"/>
    </source>
</evidence>
<dbReference type="Proteomes" id="UP000078561">
    <property type="component" value="Unassembled WGS sequence"/>
</dbReference>
<feature type="compositionally biased region" description="Polar residues" evidence="1">
    <location>
        <begin position="32"/>
        <end position="43"/>
    </location>
</feature>
<sequence length="362" mass="40090">MGQVVRSMKQQRDLYHGTAYYDATTTDDHRNSGSSNKPALVSSQHCNGEVGMTMSTGTKSGTLTPLGQLSVRETLLLSRPGREQTPPFDRLVSPDSDMFTSGMVDSLRICSPGDDPFALTPITTESTKRDSSHSTKTGQQQQQQRDDPALDSATRPSSIDLLDVNKNSNTPPPKNTTASYCKHDDVVCTERPPALTFSHQQHIETPPRLPPVQRRTLPLPQRMISSPSKIPTLPQQKISLSSKIPAPPMSSEFTFEARCPPAPRSYLPSSPTRPRQHAKALKKKMKTFKNKTKTLKKKTPKTTTPRRRRPKNATPLNDLDKLDLVATDSDDWCIEKKAARVCESYGWGLKFMQSISKPAVPG</sequence>
<name>A0A168PQY2_ABSGL</name>
<proteinExistence type="predicted"/>
<dbReference type="AlphaFoldDB" id="A0A168PQY2"/>
<evidence type="ECO:0000313" key="2">
    <source>
        <dbReference type="EMBL" id="SAM02818.1"/>
    </source>
</evidence>
<reference evidence="2" key="1">
    <citation type="submission" date="2016-04" db="EMBL/GenBank/DDBJ databases">
        <authorList>
            <person name="Evans L.H."/>
            <person name="Alamgir A."/>
            <person name="Owens N."/>
            <person name="Weber N.D."/>
            <person name="Virtaneva K."/>
            <person name="Barbian K."/>
            <person name="Babar A."/>
            <person name="Rosenke K."/>
        </authorList>
    </citation>
    <scope>NUCLEOTIDE SEQUENCE [LARGE SCALE GENOMIC DNA]</scope>
    <source>
        <strain evidence="2">CBS 101.48</strain>
    </source>
</reference>
<feature type="region of interest" description="Disordered" evidence="1">
    <location>
        <begin position="115"/>
        <end position="180"/>
    </location>
</feature>
<protein>
    <submittedName>
        <fullName evidence="2">Uncharacterized protein</fullName>
    </submittedName>
</protein>